<proteinExistence type="inferred from homology"/>
<keyword evidence="4" id="KW-1003">Cell membrane</keyword>
<feature type="transmembrane region" description="Helical" evidence="8">
    <location>
        <begin position="37"/>
        <end position="54"/>
    </location>
</feature>
<feature type="transmembrane region" description="Helical" evidence="8">
    <location>
        <begin position="159"/>
        <end position="179"/>
    </location>
</feature>
<dbReference type="RefSeq" id="WP_261594596.1">
    <property type="nucleotide sequence ID" value="NZ_CAMAPC010000015.1"/>
</dbReference>
<comment type="subcellular location">
    <subcellularLocation>
        <location evidence="1">Cell membrane</location>
        <topology evidence="1">Multi-pass membrane protein</topology>
    </subcellularLocation>
</comment>
<keyword evidence="6 8" id="KW-1133">Transmembrane helix</keyword>
<reference evidence="9 12" key="1">
    <citation type="submission" date="2022-07" db="EMBL/GenBank/DDBJ databases">
        <authorList>
            <person name="Criscuolo A."/>
        </authorList>
    </citation>
    <scope>NUCLEOTIDE SEQUENCE</scope>
    <source>
        <strain evidence="12">CIP 111951</strain>
        <strain evidence="9">CIP111854</strain>
        <strain evidence="10">CIP111951</strain>
    </source>
</reference>
<comment type="similarity">
    <text evidence="2">Belongs to the auxin efflux carrier (TC 2.A.69) family.</text>
</comment>
<name>A0A9W4R1K1_9GAMM</name>
<keyword evidence="5 8" id="KW-0812">Transmembrane</keyword>
<evidence type="ECO:0000313" key="11">
    <source>
        <dbReference type="Proteomes" id="UP001152467"/>
    </source>
</evidence>
<evidence type="ECO:0000256" key="1">
    <source>
        <dbReference type="ARBA" id="ARBA00004651"/>
    </source>
</evidence>
<dbReference type="GO" id="GO:0005886">
    <property type="term" value="C:plasma membrane"/>
    <property type="evidence" value="ECO:0007669"/>
    <property type="project" value="UniProtKB-SubCell"/>
</dbReference>
<feature type="transmembrane region" description="Helical" evidence="8">
    <location>
        <begin position="66"/>
        <end position="86"/>
    </location>
</feature>
<feature type="transmembrane region" description="Helical" evidence="8">
    <location>
        <begin position="185"/>
        <end position="208"/>
    </location>
</feature>
<dbReference type="Proteomes" id="UP001152467">
    <property type="component" value="Unassembled WGS sequence"/>
</dbReference>
<evidence type="ECO:0000256" key="7">
    <source>
        <dbReference type="ARBA" id="ARBA00023136"/>
    </source>
</evidence>
<evidence type="ECO:0000313" key="10">
    <source>
        <dbReference type="EMBL" id="CAH9065194.1"/>
    </source>
</evidence>
<keyword evidence="3" id="KW-0813">Transport</keyword>
<evidence type="ECO:0008006" key="13">
    <source>
        <dbReference type="Google" id="ProtNLM"/>
    </source>
</evidence>
<feature type="transmembrane region" description="Helical" evidence="8">
    <location>
        <begin position="278"/>
        <end position="300"/>
    </location>
</feature>
<organism evidence="9 11">
    <name type="scientific">Pseudoalteromonas holothuriae</name>
    <dbReference type="NCBI Taxonomy" id="2963714"/>
    <lineage>
        <taxon>Bacteria</taxon>
        <taxon>Pseudomonadati</taxon>
        <taxon>Pseudomonadota</taxon>
        <taxon>Gammaproteobacteria</taxon>
        <taxon>Alteromonadales</taxon>
        <taxon>Pseudoalteromonadaceae</taxon>
        <taxon>Pseudoalteromonas</taxon>
    </lineage>
</organism>
<evidence type="ECO:0000313" key="12">
    <source>
        <dbReference type="Proteomes" id="UP001152485"/>
    </source>
</evidence>
<evidence type="ECO:0000256" key="6">
    <source>
        <dbReference type="ARBA" id="ARBA00022989"/>
    </source>
</evidence>
<gene>
    <name evidence="9" type="ORF">PSECIP111854_03169</name>
    <name evidence="10" type="ORF">PSECIP111951_03305</name>
</gene>
<dbReference type="InterPro" id="IPR038770">
    <property type="entry name" value="Na+/solute_symporter_sf"/>
</dbReference>
<dbReference type="GO" id="GO:0055085">
    <property type="term" value="P:transmembrane transport"/>
    <property type="evidence" value="ECO:0007669"/>
    <property type="project" value="InterPro"/>
</dbReference>
<keyword evidence="7 8" id="KW-0472">Membrane</keyword>
<dbReference type="Pfam" id="PF03547">
    <property type="entry name" value="Mem_trans"/>
    <property type="match status" value="2"/>
</dbReference>
<evidence type="ECO:0000256" key="2">
    <source>
        <dbReference type="ARBA" id="ARBA00010145"/>
    </source>
</evidence>
<sequence length="303" mass="32664">MTAFSILFPIIFVVFSGYACIKLNIFSASALDGLRQFIFNLAIPVFLFINMYQADLTQALSGSVMLSFYLPVFAVYLISCGALKLLMNKSLADSAAMALASTYSNTILVGLPVIISSLGAEYGAMVFMIITFHSALLFSCTFIFASNFQSRFIDTIKPLLLNPIVMSISLGLVCNYLSMPISDTIQTALTLLSEPAIAGALFVLGASLNSYSIKQAWQSALFISLTKLVLLPLTVFVMAKWAMQLPPKHVAVLTLMSASPLGVNAYLVARQLKCQQAVLASSVVLSTVLSIFTLAAWLTALVT</sequence>
<keyword evidence="11" id="KW-1185">Reference proteome</keyword>
<evidence type="ECO:0000313" key="9">
    <source>
        <dbReference type="EMBL" id="CAH9063163.1"/>
    </source>
</evidence>
<evidence type="ECO:0000256" key="8">
    <source>
        <dbReference type="SAM" id="Phobius"/>
    </source>
</evidence>
<dbReference type="AlphaFoldDB" id="A0A9W4R1K1"/>
<dbReference type="PANTHER" id="PTHR36838">
    <property type="entry name" value="AUXIN EFFLUX CARRIER FAMILY PROTEIN"/>
    <property type="match status" value="1"/>
</dbReference>
<evidence type="ECO:0000256" key="5">
    <source>
        <dbReference type="ARBA" id="ARBA00022692"/>
    </source>
</evidence>
<accession>A0A9W4R1K1</accession>
<dbReference type="InterPro" id="IPR004776">
    <property type="entry name" value="Mem_transp_PIN-like"/>
</dbReference>
<feature type="transmembrane region" description="Helical" evidence="8">
    <location>
        <begin position="220"/>
        <end position="243"/>
    </location>
</feature>
<dbReference type="Gene3D" id="1.20.1530.20">
    <property type="match status" value="1"/>
</dbReference>
<dbReference type="Proteomes" id="UP001152485">
    <property type="component" value="Unassembled WGS sequence"/>
</dbReference>
<dbReference type="EMBL" id="CAMAPC010000015">
    <property type="protein sequence ID" value="CAH9063163.1"/>
    <property type="molecule type" value="Genomic_DNA"/>
</dbReference>
<dbReference type="EMBL" id="CAMAPD010000018">
    <property type="protein sequence ID" value="CAH9065194.1"/>
    <property type="molecule type" value="Genomic_DNA"/>
</dbReference>
<evidence type="ECO:0000256" key="4">
    <source>
        <dbReference type="ARBA" id="ARBA00022475"/>
    </source>
</evidence>
<evidence type="ECO:0000256" key="3">
    <source>
        <dbReference type="ARBA" id="ARBA00022448"/>
    </source>
</evidence>
<comment type="caution">
    <text evidence="9">The sequence shown here is derived from an EMBL/GenBank/DDBJ whole genome shotgun (WGS) entry which is preliminary data.</text>
</comment>
<protein>
    <recommendedName>
        <fullName evidence="13">Transporter</fullName>
    </recommendedName>
</protein>
<feature type="transmembrane region" description="Helical" evidence="8">
    <location>
        <begin position="6"/>
        <end position="25"/>
    </location>
</feature>
<feature type="transmembrane region" description="Helical" evidence="8">
    <location>
        <begin position="124"/>
        <end position="147"/>
    </location>
</feature>
<feature type="transmembrane region" description="Helical" evidence="8">
    <location>
        <begin position="249"/>
        <end position="269"/>
    </location>
</feature>
<dbReference type="PANTHER" id="PTHR36838:SF1">
    <property type="entry name" value="SLR1864 PROTEIN"/>
    <property type="match status" value="1"/>
</dbReference>
<feature type="transmembrane region" description="Helical" evidence="8">
    <location>
        <begin position="98"/>
        <end position="118"/>
    </location>
</feature>